<comment type="caution">
    <text evidence="1">The sequence shown here is derived from an EMBL/GenBank/DDBJ whole genome shotgun (WGS) entry which is preliminary data.</text>
</comment>
<dbReference type="AlphaFoldDB" id="A0A7V4G661"/>
<protein>
    <recommendedName>
        <fullName evidence="2">DUF2997 domain-containing protein</fullName>
    </recommendedName>
</protein>
<dbReference type="EMBL" id="DSXI01000007">
    <property type="protein sequence ID" value="HGS04145.1"/>
    <property type="molecule type" value="Genomic_DNA"/>
</dbReference>
<evidence type="ECO:0000313" key="1">
    <source>
        <dbReference type="EMBL" id="HGS04145.1"/>
    </source>
</evidence>
<reference evidence="1" key="1">
    <citation type="journal article" date="2020" name="mSystems">
        <title>Genome- and Community-Level Interaction Insights into Carbon Utilization and Element Cycling Functions of Hydrothermarchaeota in Hydrothermal Sediment.</title>
        <authorList>
            <person name="Zhou Z."/>
            <person name="Liu Y."/>
            <person name="Xu W."/>
            <person name="Pan J."/>
            <person name="Luo Z.H."/>
            <person name="Li M."/>
        </authorList>
    </citation>
    <scope>NUCLEOTIDE SEQUENCE [LARGE SCALE GENOMIC DNA]</scope>
    <source>
        <strain evidence="1">SpSt-548</strain>
    </source>
</reference>
<name>A0A7V4G661_9BACT</name>
<gene>
    <name evidence="1" type="ORF">ENT08_00105</name>
</gene>
<evidence type="ECO:0008006" key="2">
    <source>
        <dbReference type="Google" id="ProtNLM"/>
    </source>
</evidence>
<organism evidence="1">
    <name type="scientific">Desulfobacca acetoxidans</name>
    <dbReference type="NCBI Taxonomy" id="60893"/>
    <lineage>
        <taxon>Bacteria</taxon>
        <taxon>Pseudomonadati</taxon>
        <taxon>Thermodesulfobacteriota</taxon>
        <taxon>Desulfobaccia</taxon>
        <taxon>Desulfobaccales</taxon>
        <taxon>Desulfobaccaceae</taxon>
        <taxon>Desulfobacca</taxon>
    </lineage>
</organism>
<sequence length="64" mass="7584">MSEEIVLEFWEDGQVNLEGKGFKGQVCFKEMQFLKDAFRVETSFTRKQEFYQGEVKRDGKVKAR</sequence>
<proteinExistence type="predicted"/>
<accession>A0A7V4G661</accession>